<dbReference type="AlphaFoldDB" id="A0AAJ1TLX8"/>
<organism evidence="1 2">
    <name type="scientific">Methylobacterium brachiatum</name>
    <dbReference type="NCBI Taxonomy" id="269660"/>
    <lineage>
        <taxon>Bacteria</taxon>
        <taxon>Pseudomonadati</taxon>
        <taxon>Pseudomonadota</taxon>
        <taxon>Alphaproteobacteria</taxon>
        <taxon>Hyphomicrobiales</taxon>
        <taxon>Methylobacteriaceae</taxon>
        <taxon>Methylobacterium</taxon>
    </lineage>
</organism>
<name>A0AAJ1TLX8_9HYPH</name>
<accession>A0AAJ1TLX8</accession>
<evidence type="ECO:0000313" key="1">
    <source>
        <dbReference type="EMBL" id="MDQ0543412.1"/>
    </source>
</evidence>
<proteinExistence type="predicted"/>
<evidence type="ECO:0000313" key="2">
    <source>
        <dbReference type="Proteomes" id="UP001223420"/>
    </source>
</evidence>
<sequence>MVTLVGARFTGHALWTHFRLASFNLTHGFRSAHGRGGMVDYCLIRTDHLGASASCKIILLFVGVKHRSREHCSP</sequence>
<dbReference type="EMBL" id="JAUSWL010000003">
    <property type="protein sequence ID" value="MDQ0543412.1"/>
    <property type="molecule type" value="Genomic_DNA"/>
</dbReference>
<reference evidence="1" key="1">
    <citation type="submission" date="2023-07" db="EMBL/GenBank/DDBJ databases">
        <title>Genomic Encyclopedia of Type Strains, Phase IV (KMG-IV): sequencing the most valuable type-strain genomes for metagenomic binning, comparative biology and taxonomic classification.</title>
        <authorList>
            <person name="Goeker M."/>
        </authorList>
    </citation>
    <scope>NUCLEOTIDE SEQUENCE</scope>
    <source>
        <strain evidence="1">DSM 19569</strain>
    </source>
</reference>
<comment type="caution">
    <text evidence="1">The sequence shown here is derived from an EMBL/GenBank/DDBJ whole genome shotgun (WGS) entry which is preliminary data.</text>
</comment>
<gene>
    <name evidence="1" type="ORF">QO001_002338</name>
</gene>
<dbReference type="Proteomes" id="UP001223420">
    <property type="component" value="Unassembled WGS sequence"/>
</dbReference>
<protein>
    <submittedName>
        <fullName evidence="1">Uncharacterized protein</fullName>
    </submittedName>
</protein>